<dbReference type="EMBL" id="WAAU01000003">
    <property type="protein sequence ID" value="KAB1160418.1"/>
    <property type="molecule type" value="Genomic_DNA"/>
</dbReference>
<protein>
    <submittedName>
        <fullName evidence="3">Amidohydrolase</fullName>
    </submittedName>
</protein>
<dbReference type="InterPro" id="IPR033932">
    <property type="entry name" value="YtcJ-like"/>
</dbReference>
<evidence type="ECO:0000313" key="3">
    <source>
        <dbReference type="EMBL" id="KAB1160418.1"/>
    </source>
</evidence>
<dbReference type="Pfam" id="PF07969">
    <property type="entry name" value="Amidohydro_3"/>
    <property type="match status" value="1"/>
</dbReference>
<dbReference type="OrthoDB" id="9767366at2"/>
<dbReference type="PANTHER" id="PTHR22642:SF2">
    <property type="entry name" value="PROTEIN LONG AFTER FAR-RED 3"/>
    <property type="match status" value="1"/>
</dbReference>
<dbReference type="Gene3D" id="3.10.310.70">
    <property type="match status" value="1"/>
</dbReference>
<comment type="caution">
    <text evidence="3">The sequence shown here is derived from an EMBL/GenBank/DDBJ whole genome shotgun (WGS) entry which is preliminary data.</text>
</comment>
<reference evidence="3 4" key="1">
    <citation type="submission" date="2019-09" db="EMBL/GenBank/DDBJ databases">
        <authorList>
            <person name="Cao W.R."/>
        </authorList>
    </citation>
    <scope>NUCLEOTIDE SEQUENCE [LARGE SCALE GENOMIC DNA]</scope>
    <source>
        <strain evidence="4">a4</strain>
    </source>
</reference>
<dbReference type="Proteomes" id="UP000467305">
    <property type="component" value="Unassembled WGS sequence"/>
</dbReference>
<proteinExistence type="predicted"/>
<dbReference type="InterPro" id="IPR032466">
    <property type="entry name" value="Metal_Hydrolase"/>
</dbReference>
<dbReference type="AlphaFoldDB" id="A0A7J5AS10"/>
<dbReference type="GO" id="GO:0016810">
    <property type="term" value="F:hydrolase activity, acting on carbon-nitrogen (but not peptide) bonds"/>
    <property type="evidence" value="ECO:0007669"/>
    <property type="project" value="InterPro"/>
</dbReference>
<dbReference type="Gene3D" id="3.20.20.140">
    <property type="entry name" value="Metal-dependent hydrolases"/>
    <property type="match status" value="1"/>
</dbReference>
<keyword evidence="4" id="KW-1185">Reference proteome</keyword>
<feature type="chain" id="PRO_5029881954" evidence="1">
    <location>
        <begin position="23"/>
        <end position="563"/>
    </location>
</feature>
<feature type="domain" description="Amidohydrolase 3" evidence="2">
    <location>
        <begin position="84"/>
        <end position="561"/>
    </location>
</feature>
<feature type="signal peptide" evidence="1">
    <location>
        <begin position="1"/>
        <end position="22"/>
    </location>
</feature>
<sequence>MKKMKLLIIFFSLILTSNSCSKKEDIAVIKDNSSTQKMYYNGKIFTVNEAQPWAEALIIEKNKIVFVGSNSEAEQKIEKGAEKINLKGKLVLPGFHDVHMHPMEVGSTTTVFTLNENESDAENYISIIKKAAQDNPNVKWLIGFGHSIGALFDAQRSPLEIIDEAVSDRPVIIMEQTSHSMWINSKGLEMAGITGASKNPQGGIIMKDNGALNGVLIDNAGDLVYQQALTALKDANGEYDGMVSYVLPELAKHGITSVSDARTYWKRDQHKTWKNLADNGKLTARFNLGLWAYPTADDASQIASLKTLFENNENSLLKINQIKLYSDGITHNTTAALHSNYKEDYFNQPTNNGLNYFTENRIAKYVQELESVGFDFHIHAIGDRGVTEALNAIQKSGSDKGRHRLTHVEMVSLSDMNRFKQLNVTADAQVAGDFTQPQNWHHNNHLLGSTLADNQVPIKSLKEAGARLTLSSDWNVSSLNPFIGLQNAVTRSPQNISLEEAIKAYTINGAYVMRQENKVGSLEVGKLADFVVLDRDIFTISTSQIKQTKVILTIFNGKEIYKK</sequence>
<dbReference type="SUPFAM" id="SSF51338">
    <property type="entry name" value="Composite domain of metallo-dependent hydrolases"/>
    <property type="match status" value="1"/>
</dbReference>
<dbReference type="SUPFAM" id="SSF51556">
    <property type="entry name" value="Metallo-dependent hydrolases"/>
    <property type="match status" value="1"/>
</dbReference>
<dbReference type="CDD" id="cd01300">
    <property type="entry name" value="YtcJ_like"/>
    <property type="match status" value="1"/>
</dbReference>
<evidence type="ECO:0000259" key="2">
    <source>
        <dbReference type="Pfam" id="PF07969"/>
    </source>
</evidence>
<gene>
    <name evidence="3" type="ORF">F7018_00650</name>
</gene>
<dbReference type="InterPro" id="IPR013108">
    <property type="entry name" value="Amidohydro_3"/>
</dbReference>
<keyword evidence="3" id="KW-0378">Hydrolase</keyword>
<dbReference type="Gene3D" id="2.30.40.10">
    <property type="entry name" value="Urease, subunit C, domain 1"/>
    <property type="match status" value="1"/>
</dbReference>
<accession>A0A7J5AS10</accession>
<organism evidence="3 4">
    <name type="scientific">Tenacibaculum aiptasiae</name>
    <dbReference type="NCBI Taxonomy" id="426481"/>
    <lineage>
        <taxon>Bacteria</taxon>
        <taxon>Pseudomonadati</taxon>
        <taxon>Bacteroidota</taxon>
        <taxon>Flavobacteriia</taxon>
        <taxon>Flavobacteriales</taxon>
        <taxon>Flavobacteriaceae</taxon>
        <taxon>Tenacibaculum</taxon>
    </lineage>
</organism>
<evidence type="ECO:0000256" key="1">
    <source>
        <dbReference type="SAM" id="SignalP"/>
    </source>
</evidence>
<keyword evidence="1" id="KW-0732">Signal</keyword>
<dbReference type="PANTHER" id="PTHR22642">
    <property type="entry name" value="IMIDAZOLONEPROPIONASE"/>
    <property type="match status" value="1"/>
</dbReference>
<dbReference type="InterPro" id="IPR011059">
    <property type="entry name" value="Metal-dep_hydrolase_composite"/>
</dbReference>
<evidence type="ECO:0000313" key="4">
    <source>
        <dbReference type="Proteomes" id="UP000467305"/>
    </source>
</evidence>
<name>A0A7J5AS10_9FLAO</name>